<protein>
    <submittedName>
        <fullName evidence="7">GTPase activating protein</fullName>
    </submittedName>
</protein>
<feature type="coiled-coil region" evidence="3">
    <location>
        <begin position="175"/>
        <end position="202"/>
    </location>
</feature>
<dbReference type="GO" id="GO:0005938">
    <property type="term" value="C:cell cortex"/>
    <property type="evidence" value="ECO:0007669"/>
    <property type="project" value="UniProtKB-ARBA"/>
</dbReference>
<evidence type="ECO:0000256" key="4">
    <source>
        <dbReference type="SAM" id="MobiDB-lite"/>
    </source>
</evidence>
<dbReference type="SUPFAM" id="SSF48350">
    <property type="entry name" value="GTPase activation domain, GAP"/>
    <property type="match status" value="1"/>
</dbReference>
<evidence type="ECO:0000256" key="2">
    <source>
        <dbReference type="PROSITE-ProRule" id="PRU01077"/>
    </source>
</evidence>
<feature type="region of interest" description="Disordered" evidence="4">
    <location>
        <begin position="1"/>
        <end position="60"/>
    </location>
</feature>
<dbReference type="SMART" id="SM00055">
    <property type="entry name" value="FCH"/>
    <property type="match status" value="1"/>
</dbReference>
<feature type="compositionally biased region" description="Pro residues" evidence="4">
    <location>
        <begin position="359"/>
        <end position="382"/>
    </location>
</feature>
<feature type="compositionally biased region" description="Low complexity" evidence="4">
    <location>
        <begin position="41"/>
        <end position="50"/>
    </location>
</feature>
<dbReference type="VEuPathDB" id="FungiDB:AAP_00526"/>
<dbReference type="AlphaFoldDB" id="A0A162IQL9"/>
<dbReference type="EMBL" id="AZGZ01000002">
    <property type="protein sequence ID" value="KZZ96883.1"/>
    <property type="molecule type" value="Genomic_DNA"/>
</dbReference>
<dbReference type="InterPro" id="IPR027267">
    <property type="entry name" value="AH/BAR_dom_sf"/>
</dbReference>
<gene>
    <name evidence="7" type="ORF">AAP_00526</name>
</gene>
<dbReference type="InterPro" id="IPR050729">
    <property type="entry name" value="Rho-GAP"/>
</dbReference>
<dbReference type="PROSITE" id="PS51741">
    <property type="entry name" value="F_BAR"/>
    <property type="match status" value="1"/>
</dbReference>
<evidence type="ECO:0000259" key="6">
    <source>
        <dbReference type="PROSITE" id="PS51741"/>
    </source>
</evidence>
<keyword evidence="1" id="KW-0343">GTPase activation</keyword>
<sequence length="669" mass="73563">MADTHAASELPSFTPASATSAASPPLPPLPPSGQFEEQRPSSSGSGNESSHTQSHRSITEAERARMDKILLSEIGVQTLLTRLKQSISSIRDFSTFLRKRSLLEEDHTAGLKKLARALNEASTKPDNRQHSLAECNKSMATMHEKMGENSFRFAARLHELSEQLGDLAGNLERGRKTLKSENAAAEKSVKDAEIAAEKAATKYHGLAEQYEKARGGEATKGKFGIKKSGAQFEEELLRKVQVADADYVSKVKAAQSARADLINTKRPKTVKALQELILEADSGLSMQMQKFACFTEKLILSNGLIVSPMKPDTTNSTPERSLRDAVYHVDSEQDFKAYVLSQRTVLSPAGAKYEQHPALAPPKPKHPPPIQTRQPSPPPAGSPPASVAPTPVLPHPVGHLQSERTDPSSPIIGHPLTQHATTTSFSGVPEEPQQPIAHAVPSQAPSIPLPQLPSQNPHAHQNAYDLPMVKRIFGLSLEELYNRDQTAVPFIVFKCIQVIDTYGLDTEGLYRLPGKHHVIEKLKQEFEQDQSSIDLMDPETFGHDIHNVTGLLKVYFKQLSDPLLTYDKLDDFVAAAQAEIEDDNQRRDAIHSLINDLPDANYATLRGFILHLNRVQQHSAKNQMTIQNLALALGHTLLGDQQQITNSAIANRLIETIIANTFIIFEDDP</sequence>
<accession>A0A162IQL9</accession>
<evidence type="ECO:0000259" key="5">
    <source>
        <dbReference type="PROSITE" id="PS50238"/>
    </source>
</evidence>
<dbReference type="SMART" id="SM00324">
    <property type="entry name" value="RhoGAP"/>
    <property type="match status" value="1"/>
</dbReference>
<feature type="domain" description="Rho-GAP" evidence="5">
    <location>
        <begin position="475"/>
        <end position="665"/>
    </location>
</feature>
<dbReference type="Pfam" id="PF00620">
    <property type="entry name" value="RhoGAP"/>
    <property type="match status" value="1"/>
</dbReference>
<evidence type="ECO:0000313" key="7">
    <source>
        <dbReference type="EMBL" id="KZZ96883.1"/>
    </source>
</evidence>
<dbReference type="Gene3D" id="1.10.555.10">
    <property type="entry name" value="Rho GTPase activation protein"/>
    <property type="match status" value="1"/>
</dbReference>
<keyword evidence="8" id="KW-1185">Reference proteome</keyword>
<dbReference type="Proteomes" id="UP000242877">
    <property type="component" value="Unassembled WGS sequence"/>
</dbReference>
<dbReference type="SUPFAM" id="SSF103657">
    <property type="entry name" value="BAR/IMD domain-like"/>
    <property type="match status" value="1"/>
</dbReference>
<evidence type="ECO:0000313" key="8">
    <source>
        <dbReference type="Proteomes" id="UP000242877"/>
    </source>
</evidence>
<feature type="domain" description="F-BAR" evidence="6">
    <location>
        <begin position="64"/>
        <end position="321"/>
    </location>
</feature>
<dbReference type="GO" id="GO:0005096">
    <property type="term" value="F:GTPase activator activity"/>
    <property type="evidence" value="ECO:0007669"/>
    <property type="project" value="UniProtKB-KW"/>
</dbReference>
<dbReference type="PANTHER" id="PTHR23176">
    <property type="entry name" value="RHO/RAC/CDC GTPASE-ACTIVATING PROTEIN"/>
    <property type="match status" value="1"/>
</dbReference>
<dbReference type="PROSITE" id="PS50238">
    <property type="entry name" value="RHOGAP"/>
    <property type="match status" value="1"/>
</dbReference>
<keyword evidence="2 3" id="KW-0175">Coiled coil</keyword>
<evidence type="ECO:0000256" key="3">
    <source>
        <dbReference type="SAM" id="Coils"/>
    </source>
</evidence>
<dbReference type="InterPro" id="IPR000198">
    <property type="entry name" value="RhoGAP_dom"/>
</dbReference>
<reference evidence="7 8" key="1">
    <citation type="journal article" date="2016" name="Genome Biol. Evol.">
        <title>Divergent and convergent evolution of fungal pathogenicity.</title>
        <authorList>
            <person name="Shang Y."/>
            <person name="Xiao G."/>
            <person name="Zheng P."/>
            <person name="Cen K."/>
            <person name="Zhan S."/>
            <person name="Wang C."/>
        </authorList>
    </citation>
    <scope>NUCLEOTIDE SEQUENCE [LARGE SCALE GENOMIC DNA]</scope>
    <source>
        <strain evidence="7 8">ARSEF 7405</strain>
    </source>
</reference>
<evidence type="ECO:0000256" key="1">
    <source>
        <dbReference type="ARBA" id="ARBA00022468"/>
    </source>
</evidence>
<feature type="region of interest" description="Disordered" evidence="4">
    <location>
        <begin position="352"/>
        <end position="449"/>
    </location>
</feature>
<dbReference type="OrthoDB" id="437889at2759"/>
<name>A0A162IQL9_9EURO</name>
<dbReference type="InterPro" id="IPR001060">
    <property type="entry name" value="FCH_dom"/>
</dbReference>
<comment type="caution">
    <text evidence="7">The sequence shown here is derived from an EMBL/GenBank/DDBJ whole genome shotgun (WGS) entry which is preliminary data.</text>
</comment>
<organism evidence="7 8">
    <name type="scientific">Ascosphaera apis ARSEF 7405</name>
    <dbReference type="NCBI Taxonomy" id="392613"/>
    <lineage>
        <taxon>Eukaryota</taxon>
        <taxon>Fungi</taxon>
        <taxon>Dikarya</taxon>
        <taxon>Ascomycota</taxon>
        <taxon>Pezizomycotina</taxon>
        <taxon>Eurotiomycetes</taxon>
        <taxon>Eurotiomycetidae</taxon>
        <taxon>Onygenales</taxon>
        <taxon>Ascosphaeraceae</taxon>
        <taxon>Ascosphaera</taxon>
    </lineage>
</organism>
<dbReference type="Gene3D" id="1.20.1270.60">
    <property type="entry name" value="Arfaptin homology (AH) domain/BAR domain"/>
    <property type="match status" value="1"/>
</dbReference>
<dbReference type="GO" id="GO:0007165">
    <property type="term" value="P:signal transduction"/>
    <property type="evidence" value="ECO:0007669"/>
    <property type="project" value="InterPro"/>
</dbReference>
<dbReference type="Pfam" id="PF00611">
    <property type="entry name" value="FCH"/>
    <property type="match status" value="1"/>
</dbReference>
<feature type="compositionally biased region" description="Low complexity" evidence="4">
    <location>
        <begin position="10"/>
        <end position="23"/>
    </location>
</feature>
<proteinExistence type="predicted"/>
<dbReference type="InterPro" id="IPR008936">
    <property type="entry name" value="Rho_GTPase_activation_prot"/>
</dbReference>
<dbReference type="PANTHER" id="PTHR23176:SF136">
    <property type="entry name" value="RHO GTPASE ACTIVATOR (RGD1)"/>
    <property type="match status" value="1"/>
</dbReference>
<dbReference type="InterPro" id="IPR031160">
    <property type="entry name" value="F_BAR_dom"/>
</dbReference>